<proteinExistence type="predicted"/>
<organism evidence="1 2">
    <name type="scientific">Tenacibaculum vairaonense</name>
    <dbReference type="NCBI Taxonomy" id="3137860"/>
    <lineage>
        <taxon>Bacteria</taxon>
        <taxon>Pseudomonadati</taxon>
        <taxon>Bacteroidota</taxon>
        <taxon>Flavobacteriia</taxon>
        <taxon>Flavobacteriales</taxon>
        <taxon>Flavobacteriaceae</taxon>
        <taxon>Tenacibaculum</taxon>
    </lineage>
</organism>
<comment type="caution">
    <text evidence="1">The sequence shown here is derived from an EMBL/GenBank/DDBJ whole genome shotgun (WGS) entry which is preliminary data.</text>
</comment>
<accession>A0ABM9PHH2</accession>
<sequence>MKSKKNRILVLILMTVFSSCGQKLKETVVEKTEQSYISHSPTAHHNIALEVLKASKTWTENFNKGNSEYCVNAYDETAVLSATPIGVKKGRKEIESFWKPFIASGATNLVYSNIKIEVVNENTAFLSANFSMNVVAGVIYQEKWEKKKDKWVLSYDNFQVLEQYKTPKENLTNPVASHTILENVIKESIKWTNGFNAGKGKICGNGYSENATMNAVPFQTVNGKQPIEGFWSKMIADGATNLTYHNPIFEVITDNSVTLSSLWSMNIGEGKIYQEKWENINGQWKLTYDEFQVLKQY</sequence>
<dbReference type="Gene3D" id="3.10.450.50">
    <property type="match status" value="2"/>
</dbReference>
<evidence type="ECO:0000313" key="1">
    <source>
        <dbReference type="EMBL" id="CAL2105058.1"/>
    </source>
</evidence>
<name>A0ABM9PHH2_9FLAO</name>
<dbReference type="PROSITE" id="PS51257">
    <property type="entry name" value="PROKAR_LIPOPROTEIN"/>
    <property type="match status" value="1"/>
</dbReference>
<dbReference type="Proteomes" id="UP001497602">
    <property type="component" value="Unassembled WGS sequence"/>
</dbReference>
<reference evidence="1 2" key="1">
    <citation type="submission" date="2024-05" db="EMBL/GenBank/DDBJ databases">
        <authorList>
            <person name="Duchaud E."/>
        </authorList>
    </citation>
    <scope>NUCLEOTIDE SEQUENCE [LARGE SCALE GENOMIC DNA]</scope>
    <source>
        <strain evidence="1">Ena-SAMPLE-TAB-13-05-2024-13:56:06:370-140305</strain>
    </source>
</reference>
<protein>
    <recommendedName>
        <fullName evidence="3">SnoaL-like domain-containing protein</fullName>
    </recommendedName>
</protein>
<dbReference type="RefSeq" id="WP_348736840.1">
    <property type="nucleotide sequence ID" value="NZ_CAXJRC010000003.1"/>
</dbReference>
<dbReference type="EMBL" id="CAXJRC010000003">
    <property type="protein sequence ID" value="CAL2105058.1"/>
    <property type="molecule type" value="Genomic_DNA"/>
</dbReference>
<dbReference type="InterPro" id="IPR032710">
    <property type="entry name" value="NTF2-like_dom_sf"/>
</dbReference>
<evidence type="ECO:0008006" key="3">
    <source>
        <dbReference type="Google" id="ProtNLM"/>
    </source>
</evidence>
<evidence type="ECO:0000313" key="2">
    <source>
        <dbReference type="Proteomes" id="UP001497602"/>
    </source>
</evidence>
<keyword evidence="2" id="KW-1185">Reference proteome</keyword>
<gene>
    <name evidence="1" type="ORF">T190115A13A_120053</name>
</gene>
<dbReference type="SUPFAM" id="SSF54427">
    <property type="entry name" value="NTF2-like"/>
    <property type="match status" value="2"/>
</dbReference>